<dbReference type="InterPro" id="IPR013783">
    <property type="entry name" value="Ig-like_fold"/>
</dbReference>
<keyword evidence="5" id="KW-0812">Transmembrane</keyword>
<reference evidence="8" key="1">
    <citation type="submission" date="2025-08" db="UniProtKB">
        <authorList>
            <consortium name="RefSeq"/>
        </authorList>
    </citation>
    <scope>IDENTIFICATION</scope>
</reference>
<dbReference type="InterPro" id="IPR052598">
    <property type="entry name" value="IgSF_CEA-related"/>
</dbReference>
<feature type="transmembrane region" description="Helical" evidence="5">
    <location>
        <begin position="263"/>
        <end position="287"/>
    </location>
</feature>
<dbReference type="Pfam" id="PF13895">
    <property type="entry name" value="Ig_2"/>
    <property type="match status" value="1"/>
</dbReference>
<dbReference type="GeneID" id="101642482"/>
<feature type="domain" description="Ig-like" evidence="6">
    <location>
        <begin position="166"/>
        <end position="244"/>
    </location>
</feature>
<keyword evidence="5" id="KW-1133">Transmembrane helix</keyword>
<evidence type="ECO:0000313" key="7">
    <source>
        <dbReference type="Proteomes" id="UP000694863"/>
    </source>
</evidence>
<evidence type="ECO:0000256" key="5">
    <source>
        <dbReference type="SAM" id="Phobius"/>
    </source>
</evidence>
<dbReference type="InterPro" id="IPR036179">
    <property type="entry name" value="Ig-like_dom_sf"/>
</dbReference>
<dbReference type="RefSeq" id="XP_012862152.1">
    <property type="nucleotide sequence ID" value="XM_013006698.1"/>
</dbReference>
<keyword evidence="4" id="KW-0393">Immunoglobulin domain</keyword>
<name>A0ABM0ZSE5_ECHTE</name>
<keyword evidence="1" id="KW-0732">Signal</keyword>
<keyword evidence="3" id="KW-0325">Glycoprotein</keyword>
<keyword evidence="7" id="KW-1185">Reference proteome</keyword>
<proteinExistence type="predicted"/>
<evidence type="ECO:0000313" key="8">
    <source>
        <dbReference type="RefSeq" id="XP_012862152.1"/>
    </source>
</evidence>
<dbReference type="Gene3D" id="2.60.40.10">
    <property type="entry name" value="Immunoglobulins"/>
    <property type="match status" value="3"/>
</dbReference>
<dbReference type="PANTHER" id="PTHR44337:SF10">
    <property type="entry name" value="CARCINOEMBRYONIC ANTIGEN-RELATED CELL ADHESION MOLECULE 18"/>
    <property type="match status" value="1"/>
</dbReference>
<sequence>MIVSYDTSSKQWLQGPKFSGRENVTASGSLVIQDLELTDSGNYTVMMERANEQQRATGSFVVLELDKEPIATSNTTSVVENIEPIAFFCDTNNTKITWYFNFRKVSSNDRMTISQDNKTLIIHRLQRYDDRVYCQIVTILDLEQQSNVIRLNVFFGPESMSIKSTPTANGFTSVLSAEIGSKVEMECTHHQSNPNPKYRWFHNNSLLTVSGTKMTFTVSWNRLGKYRCVLENSGNQVILYKDIHVQLPEPRYDPKGLTVSGPMAVLLIVVTAMGGVYLCGILVYMLISYHTVRPNRALIFTPHFSRLYVQKAFRSPRVQPLANCFQNPESKAKKLQTA</sequence>
<keyword evidence="5" id="KW-0472">Membrane</keyword>
<evidence type="ECO:0000256" key="2">
    <source>
        <dbReference type="ARBA" id="ARBA00023157"/>
    </source>
</evidence>
<dbReference type="PROSITE" id="PS50835">
    <property type="entry name" value="IG_LIKE"/>
    <property type="match status" value="1"/>
</dbReference>
<evidence type="ECO:0000259" key="6">
    <source>
        <dbReference type="PROSITE" id="PS50835"/>
    </source>
</evidence>
<organism evidence="7 8">
    <name type="scientific">Echinops telfairi</name>
    <name type="common">Lesser hedgehog tenrec</name>
    <dbReference type="NCBI Taxonomy" id="9371"/>
    <lineage>
        <taxon>Eukaryota</taxon>
        <taxon>Metazoa</taxon>
        <taxon>Chordata</taxon>
        <taxon>Craniata</taxon>
        <taxon>Vertebrata</taxon>
        <taxon>Euteleostomi</taxon>
        <taxon>Mammalia</taxon>
        <taxon>Eutheria</taxon>
        <taxon>Afrotheria</taxon>
        <taxon>Tenrecidae</taxon>
        <taxon>Tenrecinae</taxon>
        <taxon>Echinops</taxon>
    </lineage>
</organism>
<protein>
    <submittedName>
        <fullName evidence="8">Carcinoembryonic antigen-related cell adhesion molecule 18</fullName>
    </submittedName>
</protein>
<evidence type="ECO:0000256" key="3">
    <source>
        <dbReference type="ARBA" id="ARBA00023180"/>
    </source>
</evidence>
<dbReference type="Proteomes" id="UP000694863">
    <property type="component" value="Unplaced"/>
</dbReference>
<dbReference type="InterPro" id="IPR007110">
    <property type="entry name" value="Ig-like_dom"/>
</dbReference>
<keyword evidence="2" id="KW-1015">Disulfide bond</keyword>
<dbReference type="PANTHER" id="PTHR44337">
    <property type="entry name" value="CARCINOEMBRYONIC ANTIGEN-RELATED CELL ADHESION MOLECULE 8"/>
    <property type="match status" value="1"/>
</dbReference>
<gene>
    <name evidence="8" type="primary">CEACAM18</name>
</gene>
<dbReference type="SUPFAM" id="SSF48726">
    <property type="entry name" value="Immunoglobulin"/>
    <property type="match status" value="3"/>
</dbReference>
<evidence type="ECO:0000256" key="1">
    <source>
        <dbReference type="ARBA" id="ARBA00022729"/>
    </source>
</evidence>
<accession>A0ABM0ZSE5</accession>
<evidence type="ECO:0000256" key="4">
    <source>
        <dbReference type="ARBA" id="ARBA00023319"/>
    </source>
</evidence>